<reference evidence="6 7" key="1">
    <citation type="submission" date="2020-01" db="EMBL/GenBank/DDBJ databases">
        <title>Draft Genome Sequence of Vibrio sp. strain OCN044, Isolated from a Healthy Coral at Palmyra Atoll.</title>
        <authorList>
            <person name="Videau P."/>
            <person name="Loughran R."/>
            <person name="Esquivel A."/>
            <person name="Deadmond M."/>
            <person name="Paddock B.E."/>
            <person name="Saw J.H."/>
            <person name="Ushijima B."/>
        </authorList>
    </citation>
    <scope>NUCLEOTIDE SEQUENCE [LARGE SCALE GENOMIC DNA]</scope>
    <source>
        <strain evidence="6 7">OCN044</strain>
    </source>
</reference>
<evidence type="ECO:0000313" key="7">
    <source>
        <dbReference type="Proteomes" id="UP000478571"/>
    </source>
</evidence>
<name>A0A6L8M5V6_9VIBR</name>
<proteinExistence type="predicted"/>
<dbReference type="AlphaFoldDB" id="A0A6L8M5V6"/>
<dbReference type="EC" id="2.5.1.25" evidence="1"/>
<evidence type="ECO:0000256" key="3">
    <source>
        <dbReference type="ARBA" id="ARBA00022691"/>
    </source>
</evidence>
<evidence type="ECO:0000313" key="6">
    <source>
        <dbReference type="EMBL" id="MYM61432.1"/>
    </source>
</evidence>
<dbReference type="RefSeq" id="WP_160932835.1">
    <property type="nucleotide sequence ID" value="NZ_WWEU01000013.1"/>
</dbReference>
<dbReference type="InterPro" id="IPR005636">
    <property type="entry name" value="DTW"/>
</dbReference>
<dbReference type="Proteomes" id="UP000478571">
    <property type="component" value="Unassembled WGS sequence"/>
</dbReference>
<dbReference type="PANTHER" id="PTHR21392:SF1">
    <property type="entry name" value="TRNA-URIDINE AMINOCARBOXYPROPYLTRANSFERASE"/>
    <property type="match status" value="1"/>
</dbReference>
<evidence type="ECO:0000256" key="4">
    <source>
        <dbReference type="ARBA" id="ARBA00022694"/>
    </source>
</evidence>
<organism evidence="6 7">
    <name type="scientific">Vibrio tetraodonis subsp. pristinus</name>
    <dbReference type="NCBI Taxonomy" id="2695891"/>
    <lineage>
        <taxon>Bacteria</taxon>
        <taxon>Pseudomonadati</taxon>
        <taxon>Pseudomonadota</taxon>
        <taxon>Gammaproteobacteria</taxon>
        <taxon>Vibrionales</taxon>
        <taxon>Vibrionaceae</taxon>
        <taxon>Vibrio</taxon>
    </lineage>
</organism>
<evidence type="ECO:0000256" key="1">
    <source>
        <dbReference type="ARBA" id="ARBA00012386"/>
    </source>
</evidence>
<evidence type="ECO:0000256" key="2">
    <source>
        <dbReference type="ARBA" id="ARBA00022679"/>
    </source>
</evidence>
<protein>
    <recommendedName>
        <fullName evidence="1">tRNA-uridine aminocarboxypropyltransferase</fullName>
        <ecNumber evidence="1">2.5.1.25</ecNumber>
    </recommendedName>
</protein>
<dbReference type="PANTHER" id="PTHR21392">
    <property type="entry name" value="TRNA-URIDINE AMINOCARBOXYPROPYLTRANSFERASE 2"/>
    <property type="match status" value="1"/>
</dbReference>
<comment type="caution">
    <text evidence="6">The sequence shown here is derived from an EMBL/GenBank/DDBJ whole genome shotgun (WGS) entry which is preliminary data.</text>
</comment>
<keyword evidence="4" id="KW-0819">tRNA processing</keyword>
<accession>A0A6L8M5V6</accession>
<dbReference type="Pfam" id="PF03942">
    <property type="entry name" value="DTW"/>
    <property type="match status" value="1"/>
</dbReference>
<sequence length="196" mass="22341">MPTACNLCRLKHNCVCEHLPSIDVSAHIAILMHENEQSRETNTGRWLLQSIQTTSRHIWQRNKPCSKLISLISDPSYQVFLLFPEEESQLVNKAIQLSEEQGKKPLFIIIDSTWQEAKKILRKSPWLADLPKVSLQTSAASNYQLRRNQEPGHLCTLEVGAEIVQALGDTGSAEKLRLFLDHYNKVFHADKSGHQF</sequence>
<dbReference type="InterPro" id="IPR039262">
    <property type="entry name" value="DTWD2/TAPT"/>
</dbReference>
<dbReference type="GO" id="GO:0016432">
    <property type="term" value="F:tRNA-uridine aminocarboxypropyltransferase activity"/>
    <property type="evidence" value="ECO:0007669"/>
    <property type="project" value="UniProtKB-EC"/>
</dbReference>
<dbReference type="GO" id="GO:0008033">
    <property type="term" value="P:tRNA processing"/>
    <property type="evidence" value="ECO:0007669"/>
    <property type="project" value="UniProtKB-KW"/>
</dbReference>
<keyword evidence="7" id="KW-1185">Reference proteome</keyword>
<keyword evidence="3" id="KW-0949">S-adenosyl-L-methionine</keyword>
<feature type="domain" description="DTW" evidence="5">
    <location>
        <begin position="1"/>
        <end position="192"/>
    </location>
</feature>
<evidence type="ECO:0000259" key="5">
    <source>
        <dbReference type="SMART" id="SM01144"/>
    </source>
</evidence>
<dbReference type="SMART" id="SM01144">
    <property type="entry name" value="DTW"/>
    <property type="match status" value="1"/>
</dbReference>
<gene>
    <name evidence="6" type="ORF">GTG28_19685</name>
</gene>
<keyword evidence="2" id="KW-0808">Transferase</keyword>
<dbReference type="EMBL" id="WWEU01000013">
    <property type="protein sequence ID" value="MYM61432.1"/>
    <property type="molecule type" value="Genomic_DNA"/>
</dbReference>